<comment type="caution">
    <text evidence="2">The sequence shown here is derived from an EMBL/GenBank/DDBJ whole genome shotgun (WGS) entry which is preliminary data.</text>
</comment>
<name>A0A162ICG3_9EURO</name>
<dbReference type="OrthoDB" id="241648at2759"/>
<feature type="compositionally biased region" description="Polar residues" evidence="1">
    <location>
        <begin position="86"/>
        <end position="109"/>
    </location>
</feature>
<evidence type="ECO:0000313" key="3">
    <source>
        <dbReference type="Proteomes" id="UP000242877"/>
    </source>
</evidence>
<feature type="region of interest" description="Disordered" evidence="1">
    <location>
        <begin position="133"/>
        <end position="160"/>
    </location>
</feature>
<feature type="compositionally biased region" description="Basic and acidic residues" evidence="1">
    <location>
        <begin position="51"/>
        <end position="70"/>
    </location>
</feature>
<evidence type="ECO:0000256" key="1">
    <source>
        <dbReference type="SAM" id="MobiDB-lite"/>
    </source>
</evidence>
<feature type="compositionally biased region" description="Low complexity" evidence="1">
    <location>
        <begin position="37"/>
        <end position="46"/>
    </location>
</feature>
<evidence type="ECO:0000313" key="2">
    <source>
        <dbReference type="EMBL" id="KZZ87022.1"/>
    </source>
</evidence>
<dbReference type="Proteomes" id="UP000242877">
    <property type="component" value="Unassembled WGS sequence"/>
</dbReference>
<feature type="compositionally biased region" description="Polar residues" evidence="1">
    <location>
        <begin position="151"/>
        <end position="160"/>
    </location>
</feature>
<gene>
    <name evidence="2" type="ORF">AAP_05968</name>
</gene>
<proteinExistence type="predicted"/>
<feature type="compositionally biased region" description="Basic and acidic residues" evidence="1">
    <location>
        <begin position="133"/>
        <end position="150"/>
    </location>
</feature>
<reference evidence="2 3" key="1">
    <citation type="journal article" date="2016" name="Genome Biol. Evol.">
        <title>Divergent and convergent evolution of fungal pathogenicity.</title>
        <authorList>
            <person name="Shang Y."/>
            <person name="Xiao G."/>
            <person name="Zheng P."/>
            <person name="Cen K."/>
            <person name="Zhan S."/>
            <person name="Wang C."/>
        </authorList>
    </citation>
    <scope>NUCLEOTIDE SEQUENCE [LARGE SCALE GENOMIC DNA]</scope>
    <source>
        <strain evidence="2 3">ARSEF 7405</strain>
    </source>
</reference>
<protein>
    <submittedName>
        <fullName evidence="2">Uncharacterized protein</fullName>
    </submittedName>
</protein>
<accession>A0A162ICG3</accession>
<organism evidence="2 3">
    <name type="scientific">Ascosphaera apis ARSEF 7405</name>
    <dbReference type="NCBI Taxonomy" id="392613"/>
    <lineage>
        <taxon>Eukaryota</taxon>
        <taxon>Fungi</taxon>
        <taxon>Dikarya</taxon>
        <taxon>Ascomycota</taxon>
        <taxon>Pezizomycotina</taxon>
        <taxon>Eurotiomycetes</taxon>
        <taxon>Eurotiomycetidae</taxon>
        <taxon>Onygenales</taxon>
        <taxon>Ascosphaeraceae</taxon>
        <taxon>Ascosphaera</taxon>
    </lineage>
</organism>
<feature type="region of interest" description="Disordered" evidence="1">
    <location>
        <begin position="31"/>
        <end position="109"/>
    </location>
</feature>
<dbReference type="AlphaFoldDB" id="A0A162ICG3"/>
<dbReference type="VEuPathDB" id="FungiDB:AAP_05968"/>
<sequence length="160" mass="18178">MRDGRALVTSSRSVFSMNKAAAEARAARSRSMLKFTQSQQKQQQNQYENADEIRTENKITEIESQTRTKNEIPQVEEDIERRIGTRASSSTTFKTTSRGLTPNTNANTTTKITRKPELSLMNAEIMRYRVKSRNREVSERKQVGDAEEMAHSSSSFPISV</sequence>
<dbReference type="EMBL" id="AZGZ01000040">
    <property type="protein sequence ID" value="KZZ87022.1"/>
    <property type="molecule type" value="Genomic_DNA"/>
</dbReference>
<keyword evidence="3" id="KW-1185">Reference proteome</keyword>